<dbReference type="InterPro" id="IPR001878">
    <property type="entry name" value="Znf_CCHC"/>
</dbReference>
<dbReference type="PANTHER" id="PTHR11439:SF467">
    <property type="entry name" value="INTEGRASE CATALYTIC DOMAIN-CONTAINING PROTEIN"/>
    <property type="match status" value="1"/>
</dbReference>
<comment type="caution">
    <text evidence="4">The sequence shown here is derived from an EMBL/GenBank/DDBJ whole genome shotgun (WGS) entry which is preliminary data.</text>
</comment>
<organism evidence="4 5">
    <name type="scientific">Polarella glacialis</name>
    <name type="common">Dinoflagellate</name>
    <dbReference type="NCBI Taxonomy" id="89957"/>
    <lineage>
        <taxon>Eukaryota</taxon>
        <taxon>Sar</taxon>
        <taxon>Alveolata</taxon>
        <taxon>Dinophyceae</taxon>
        <taxon>Suessiales</taxon>
        <taxon>Suessiaceae</taxon>
        <taxon>Polarella</taxon>
    </lineage>
</organism>
<feature type="compositionally biased region" description="Acidic residues" evidence="2">
    <location>
        <begin position="370"/>
        <end position="402"/>
    </location>
</feature>
<keyword evidence="5" id="KW-1185">Reference proteome</keyword>
<dbReference type="SUPFAM" id="SSF57756">
    <property type="entry name" value="Retrovirus zinc finger-like domains"/>
    <property type="match status" value="1"/>
</dbReference>
<dbReference type="InterPro" id="IPR013103">
    <property type="entry name" value="RVT_2"/>
</dbReference>
<feature type="region of interest" description="Disordered" evidence="2">
    <location>
        <begin position="996"/>
        <end position="1034"/>
    </location>
</feature>
<protein>
    <recommendedName>
        <fullName evidence="3">CCHC-type domain-containing protein</fullName>
    </recommendedName>
</protein>
<dbReference type="SUPFAM" id="SSF56672">
    <property type="entry name" value="DNA/RNA polymerases"/>
    <property type="match status" value="1"/>
</dbReference>
<dbReference type="SMART" id="SM00343">
    <property type="entry name" value="ZnF_C2HC"/>
    <property type="match status" value="1"/>
</dbReference>
<feature type="region of interest" description="Disordered" evidence="2">
    <location>
        <begin position="361"/>
        <end position="410"/>
    </location>
</feature>
<reference evidence="4" key="1">
    <citation type="submission" date="2021-02" db="EMBL/GenBank/DDBJ databases">
        <authorList>
            <person name="Dougan E. K."/>
            <person name="Rhodes N."/>
            <person name="Thang M."/>
            <person name="Chan C."/>
        </authorList>
    </citation>
    <scope>NUCLEOTIDE SEQUENCE</scope>
</reference>
<dbReference type="Proteomes" id="UP000654075">
    <property type="component" value="Unassembled WGS sequence"/>
</dbReference>
<dbReference type="InterPro" id="IPR043502">
    <property type="entry name" value="DNA/RNA_pol_sf"/>
</dbReference>
<feature type="region of interest" description="Disordered" evidence="2">
    <location>
        <begin position="173"/>
        <end position="262"/>
    </location>
</feature>
<dbReference type="OrthoDB" id="413361at2759"/>
<dbReference type="PANTHER" id="PTHR11439">
    <property type="entry name" value="GAG-POL-RELATED RETROTRANSPOSON"/>
    <property type="match status" value="1"/>
</dbReference>
<dbReference type="GO" id="GO:0003676">
    <property type="term" value="F:nucleic acid binding"/>
    <property type="evidence" value="ECO:0007669"/>
    <property type="project" value="InterPro"/>
</dbReference>
<feature type="domain" description="CCHC-type" evidence="3">
    <location>
        <begin position="263"/>
        <end position="277"/>
    </location>
</feature>
<dbReference type="GO" id="GO:0008270">
    <property type="term" value="F:zinc ion binding"/>
    <property type="evidence" value="ECO:0007669"/>
    <property type="project" value="UniProtKB-KW"/>
</dbReference>
<dbReference type="EMBL" id="CAJNNV010008989">
    <property type="protein sequence ID" value="CAE8596879.1"/>
    <property type="molecule type" value="Genomic_DNA"/>
</dbReference>
<dbReference type="CDD" id="cd09272">
    <property type="entry name" value="RNase_HI_RT_Ty1"/>
    <property type="match status" value="1"/>
</dbReference>
<feature type="compositionally biased region" description="Low complexity" evidence="2">
    <location>
        <begin position="965"/>
        <end position="979"/>
    </location>
</feature>
<keyword evidence="1" id="KW-0862">Zinc</keyword>
<proteinExistence type="predicted"/>
<accession>A0A813E4J8</accession>
<evidence type="ECO:0000259" key="3">
    <source>
        <dbReference type="PROSITE" id="PS50158"/>
    </source>
</evidence>
<feature type="compositionally biased region" description="Basic and acidic residues" evidence="2">
    <location>
        <begin position="206"/>
        <end position="216"/>
    </location>
</feature>
<sequence length="1793" mass="199938">MMNAAVVMGAVPELQDMTAEQKAMAIFLHTILTAVTRGTGVPALVIRNCRDRNGFAAWRALCREFDPQISDRTTARHAGLLHPRWDPKRPWWPQLLAWDTAVADYEADTGEVISDRAKVSTVCRWAPPDIRQFLKVTTADVTKDYATLRRELKKYKDRSTIYDETGAAADDPMEVDMLKGKGKGKSFPKAPERTPTSGGLTRKQQKQLEHLLELQRRATPTPAAVHPDPLPGKGGKDSKGGKSGKGSKGSKGKGKSASSGQECFRCGRPGHRAAACRAMLHMLDDGTSVWEPGVAQPWSAEEPVEPLWGGSVDYDWETWPESDDLDVLLPQALCPACGHNGSPACDGCFLTLARAFTAWAPVDSQPPPLETEDSDDELPPFEAEDSDDELPPLEAEDSDEETPGGPTLLPPWRPVATLEEPGTFENVVALHQLEEQGQRVWALVDSGAFGNVCPEHFADTGQDEVRQTSRRPIVTASGGTVPRTGRVRPLWLQFRTGAVRRFEFEVLPVVRLILSVGVLLAAGMLINFATPVHIALDGQKAVLERHGNLFFAPVKVSTEDPSRSLHALGNYDEIPMAVPERQLPQGPTEEEREIHSRTHLPTASWRRECIAGKGRDDPHRQRSEEARSEGLPLLQMDYTYLRTECAGDEQRATLVVEHDQTGNGLAILCQQKGMQELRALREIEEWLQVSGLTGALRIRTDGEASIVMVAKQLAARRTAKTILETTPKNSMGSLGSTDRRCQLVAAQVRTLRGDFQNRMKCPISTSHPVLPWLVRHANFLLLHYQRLKKLSNRTVYEELHQKPYDRPMLPFGAIVMARRTDALELGKASARWFPAVWLGKSMASDEHYVMTKEGVTRVRSVKVLPQADQKSSDFLELVPSVVGSRPVVAVRTQRPARLPDTPGCTACSKRGIGGHGSRHSLECRKRRRLWTEGQQAAAVPVPPEPLETAAPQPESMQVEPELPVSATSAAGEPSAPSSAVTLARPTWQRRVRVWGKQPEKRKKEETAEEVSEEVAGRTRDVPEEVPDDSMSASDQVHALEQEYRRLVRERPANPWLIYELAEEPEVFVGEEAGHTEDWHELPMDQVLAGRRKELGSLASFHVYDEVELCDVPAGIRVVPSRFLYVIKRPGEVKARLVAQETRRMASNLTWLEVFAACPTTVAVRLVVWHALVQGWVIQEGDVSTAFLHAPLDKGAQIYIQPPSCIDVGKIWKLRRALYGLRRSPKMFQQWFAGQMRAIGFERCGGDPQLFYRRRDRAMLVVHADDLRFTTAPPEMEKLKEQIGERMKIKWTGQLGSAWSKFLGGYWRRVDASEVQLGFDPKHVERLRELLGLASSHVGGKTKAVRSPIWSVQEEKNAPRPLDEPTLYRQAVGIIQWIALSRTDVQFAGQELARALVAPTSRDWARLKRVVRYLLGTQDLILSLKVERNGKLEIHVIGDASYASDERRHSTTGYVVYLQGILLSSASKTQSLVARSTAGAELLAANSAVAEGLMVQSLLLDILGDALPVRAYTDSTACQGVVSRLGLGKLKHVEVRFLWLQEAARTRNLELLKLNTKENVADLLTKGLQPTQFEHLRDLVGLRRVTEPVPQLHMMEQVWSAVTDRVLDTATRAALDYFTEKPHEQIVRQCVREAVKQCGDADEDCHRCRGHSTGPCQLAVDCYDQALVRCLRTHVEVPTQKHFHWPQANTHRTDELQMLEETVSVCPLCGQPVSSLPSPLPTAVRRERATHVEEGVRPTLGARREQRREQPMLEEITRLRELAAAHGVPWEFVRALVFDRRSALTVISLLLLNS</sequence>
<feature type="region of interest" description="Disordered" evidence="2">
    <location>
        <begin position="934"/>
        <end position="981"/>
    </location>
</feature>
<dbReference type="Pfam" id="PF07727">
    <property type="entry name" value="RVT_2"/>
    <property type="match status" value="1"/>
</dbReference>
<feature type="region of interest" description="Disordered" evidence="2">
    <location>
        <begin position="896"/>
        <end position="921"/>
    </location>
</feature>
<name>A0A813E4J8_POLGL</name>
<dbReference type="InterPro" id="IPR036875">
    <property type="entry name" value="Znf_CCHC_sf"/>
</dbReference>
<evidence type="ECO:0000313" key="4">
    <source>
        <dbReference type="EMBL" id="CAE8596879.1"/>
    </source>
</evidence>
<keyword evidence="1" id="KW-0479">Metal-binding</keyword>
<gene>
    <name evidence="4" type="ORF">PGLA1383_LOCUS15336</name>
</gene>
<evidence type="ECO:0000256" key="1">
    <source>
        <dbReference type="PROSITE-ProRule" id="PRU00047"/>
    </source>
</evidence>
<evidence type="ECO:0000256" key="2">
    <source>
        <dbReference type="SAM" id="MobiDB-lite"/>
    </source>
</evidence>
<evidence type="ECO:0000313" key="5">
    <source>
        <dbReference type="Proteomes" id="UP000654075"/>
    </source>
</evidence>
<keyword evidence="1" id="KW-0863">Zinc-finger</keyword>
<dbReference type="PROSITE" id="PS50158">
    <property type="entry name" value="ZF_CCHC"/>
    <property type="match status" value="1"/>
</dbReference>